<evidence type="ECO:0000313" key="3">
    <source>
        <dbReference type="Proteomes" id="UP001291623"/>
    </source>
</evidence>
<sequence length="91" mass="8849">MEDGLPGSGLAVTGLPGSGPAIAGMLVRGGGPRPSGLPSTGPLGNGLPARGPVGPSSTGLGNWAETPGKIGLVWEANLWIKYGGMLSSINS</sequence>
<accession>A0AAE1VDD4</accession>
<keyword evidence="3" id="KW-1185">Reference proteome</keyword>
<proteinExistence type="predicted"/>
<protein>
    <submittedName>
        <fullName evidence="2">Uncharacterized protein</fullName>
    </submittedName>
</protein>
<dbReference type="AlphaFoldDB" id="A0AAE1VDD4"/>
<feature type="compositionally biased region" description="Low complexity" evidence="1">
    <location>
        <begin position="34"/>
        <end position="48"/>
    </location>
</feature>
<dbReference type="EMBL" id="JAVYJV010000013">
    <property type="protein sequence ID" value="KAK4356410.1"/>
    <property type="molecule type" value="Genomic_DNA"/>
</dbReference>
<feature type="region of interest" description="Disordered" evidence="1">
    <location>
        <begin position="27"/>
        <end position="62"/>
    </location>
</feature>
<name>A0AAE1VDD4_9SOLA</name>
<reference evidence="2" key="1">
    <citation type="submission" date="2023-12" db="EMBL/GenBank/DDBJ databases">
        <title>Genome assembly of Anisodus tanguticus.</title>
        <authorList>
            <person name="Wang Y.-J."/>
        </authorList>
    </citation>
    <scope>NUCLEOTIDE SEQUENCE</scope>
    <source>
        <strain evidence="2">KB-2021</strain>
        <tissue evidence="2">Leaf</tissue>
    </source>
</reference>
<organism evidence="2 3">
    <name type="scientific">Anisodus tanguticus</name>
    <dbReference type="NCBI Taxonomy" id="243964"/>
    <lineage>
        <taxon>Eukaryota</taxon>
        <taxon>Viridiplantae</taxon>
        <taxon>Streptophyta</taxon>
        <taxon>Embryophyta</taxon>
        <taxon>Tracheophyta</taxon>
        <taxon>Spermatophyta</taxon>
        <taxon>Magnoliopsida</taxon>
        <taxon>eudicotyledons</taxon>
        <taxon>Gunneridae</taxon>
        <taxon>Pentapetalae</taxon>
        <taxon>asterids</taxon>
        <taxon>lamiids</taxon>
        <taxon>Solanales</taxon>
        <taxon>Solanaceae</taxon>
        <taxon>Solanoideae</taxon>
        <taxon>Hyoscyameae</taxon>
        <taxon>Anisodus</taxon>
    </lineage>
</organism>
<comment type="caution">
    <text evidence="2">The sequence shown here is derived from an EMBL/GenBank/DDBJ whole genome shotgun (WGS) entry which is preliminary data.</text>
</comment>
<gene>
    <name evidence="2" type="ORF">RND71_025381</name>
</gene>
<evidence type="ECO:0000313" key="2">
    <source>
        <dbReference type="EMBL" id="KAK4356410.1"/>
    </source>
</evidence>
<dbReference type="Proteomes" id="UP001291623">
    <property type="component" value="Unassembled WGS sequence"/>
</dbReference>
<evidence type="ECO:0000256" key="1">
    <source>
        <dbReference type="SAM" id="MobiDB-lite"/>
    </source>
</evidence>